<comment type="caution">
    <text evidence="2">The sequence shown here is derived from an EMBL/GenBank/DDBJ whole genome shotgun (WGS) entry which is preliminary data.</text>
</comment>
<sequence>MEVWTARPEALGAAACGELEGLLDLEERMRCASLRFPADQRAYVAAHALRRMALGLALGVDAGDLRFGTNRHGCPLLLGHPDAPAFSLTRSRGLVAFAMNGAGRVGIDVEPIDERSDGALLEPFYVPSPEVQDFHLQWTALEAYWKARGLGLADDNPRIALRPLDGESLYEVVEGDTRRATGMVVIRLQAPAGHVLSLACEAPATVRMVELDGLAAAPGCGHLAPPAHGALLAEAVQACDGNGKTTL</sequence>
<dbReference type="InterPro" id="IPR037143">
    <property type="entry name" value="4-PPantetheinyl_Trfase_dom_sf"/>
</dbReference>
<dbReference type="Proteomes" id="UP000469385">
    <property type="component" value="Unassembled WGS sequence"/>
</dbReference>
<dbReference type="AlphaFoldDB" id="A0A6N8IS60"/>
<keyword evidence="1" id="KW-0808">Transferase</keyword>
<dbReference type="EMBL" id="WSEL01000003">
    <property type="protein sequence ID" value="MVQ29668.1"/>
    <property type="molecule type" value="Genomic_DNA"/>
</dbReference>
<dbReference type="SUPFAM" id="SSF56214">
    <property type="entry name" value="4'-phosphopantetheinyl transferase"/>
    <property type="match status" value="2"/>
</dbReference>
<dbReference type="PANTHER" id="PTHR12215:SF10">
    <property type="entry name" value="L-AMINOADIPATE-SEMIALDEHYDE DEHYDROGENASE-PHOSPHOPANTETHEINYL TRANSFERASE"/>
    <property type="match status" value="1"/>
</dbReference>
<dbReference type="Gene3D" id="3.90.470.20">
    <property type="entry name" value="4'-phosphopantetheinyl transferase domain"/>
    <property type="match status" value="1"/>
</dbReference>
<accession>A0A6N8IS60</accession>
<keyword evidence="3" id="KW-1185">Reference proteome</keyword>
<reference evidence="2 3" key="1">
    <citation type="submission" date="2019-12" db="EMBL/GenBank/DDBJ databases">
        <authorList>
            <person name="Huq M.A."/>
        </authorList>
    </citation>
    <scope>NUCLEOTIDE SEQUENCE [LARGE SCALE GENOMIC DNA]</scope>
    <source>
        <strain evidence="2 3">MAH-25</strain>
    </source>
</reference>
<protein>
    <recommendedName>
        <fullName evidence="4">4'-phosphopantetheinyl transferase superfamily protein</fullName>
    </recommendedName>
</protein>
<dbReference type="InterPro" id="IPR050559">
    <property type="entry name" value="P-Pant_transferase_sf"/>
</dbReference>
<proteinExistence type="predicted"/>
<dbReference type="GO" id="GO:0008897">
    <property type="term" value="F:holo-[acyl-carrier-protein] synthase activity"/>
    <property type="evidence" value="ECO:0007669"/>
    <property type="project" value="InterPro"/>
</dbReference>
<evidence type="ECO:0008006" key="4">
    <source>
        <dbReference type="Google" id="ProtNLM"/>
    </source>
</evidence>
<gene>
    <name evidence="2" type="ORF">GON04_09430</name>
</gene>
<dbReference type="RefSeq" id="WP_157397647.1">
    <property type="nucleotide sequence ID" value="NZ_WSEL01000003.1"/>
</dbReference>
<dbReference type="GO" id="GO:0005829">
    <property type="term" value="C:cytosol"/>
    <property type="evidence" value="ECO:0007669"/>
    <property type="project" value="TreeGrafter"/>
</dbReference>
<dbReference type="GO" id="GO:0019878">
    <property type="term" value="P:lysine biosynthetic process via aminoadipic acid"/>
    <property type="evidence" value="ECO:0007669"/>
    <property type="project" value="TreeGrafter"/>
</dbReference>
<name>A0A6N8IS60_9BURK</name>
<evidence type="ECO:0000313" key="2">
    <source>
        <dbReference type="EMBL" id="MVQ29668.1"/>
    </source>
</evidence>
<dbReference type="PANTHER" id="PTHR12215">
    <property type="entry name" value="PHOSPHOPANTETHEINE TRANSFERASE"/>
    <property type="match status" value="1"/>
</dbReference>
<organism evidence="2 3">
    <name type="scientific">Ramlibacter pinisoli</name>
    <dbReference type="NCBI Taxonomy" id="2682844"/>
    <lineage>
        <taxon>Bacteria</taxon>
        <taxon>Pseudomonadati</taxon>
        <taxon>Pseudomonadota</taxon>
        <taxon>Betaproteobacteria</taxon>
        <taxon>Burkholderiales</taxon>
        <taxon>Comamonadaceae</taxon>
        <taxon>Ramlibacter</taxon>
    </lineage>
</organism>
<evidence type="ECO:0000256" key="1">
    <source>
        <dbReference type="ARBA" id="ARBA00022679"/>
    </source>
</evidence>
<dbReference type="GO" id="GO:0000287">
    <property type="term" value="F:magnesium ion binding"/>
    <property type="evidence" value="ECO:0007669"/>
    <property type="project" value="InterPro"/>
</dbReference>
<evidence type="ECO:0000313" key="3">
    <source>
        <dbReference type="Proteomes" id="UP000469385"/>
    </source>
</evidence>